<dbReference type="PANTHER" id="PTHR30055:SF222">
    <property type="entry name" value="REGULATORY PROTEIN"/>
    <property type="match status" value="1"/>
</dbReference>
<dbReference type="SUPFAM" id="SSF46689">
    <property type="entry name" value="Homeodomain-like"/>
    <property type="match status" value="1"/>
</dbReference>
<dbReference type="Proteomes" id="UP000053947">
    <property type="component" value="Unassembled WGS sequence"/>
</dbReference>
<evidence type="ECO:0000256" key="2">
    <source>
        <dbReference type="PROSITE-ProRule" id="PRU00335"/>
    </source>
</evidence>
<name>A0A0W0GL18_9CHLR</name>
<dbReference type="RefSeq" id="WP_186007562.1">
    <property type="nucleotide sequence ID" value="NZ_KQ758903.1"/>
</dbReference>
<dbReference type="PANTHER" id="PTHR30055">
    <property type="entry name" value="HTH-TYPE TRANSCRIPTIONAL REGULATOR RUTR"/>
    <property type="match status" value="1"/>
</dbReference>
<dbReference type="STRING" id="1217799.DEALK_01200"/>
<accession>A0A0W0GL18</accession>
<dbReference type="PROSITE" id="PS50977">
    <property type="entry name" value="HTH_TETR_2"/>
    <property type="match status" value="1"/>
</dbReference>
<organism evidence="4 5">
    <name type="scientific">Dehalogenimonas alkenigignens</name>
    <dbReference type="NCBI Taxonomy" id="1217799"/>
    <lineage>
        <taxon>Bacteria</taxon>
        <taxon>Bacillati</taxon>
        <taxon>Chloroflexota</taxon>
        <taxon>Dehalococcoidia</taxon>
        <taxon>Dehalococcoidales</taxon>
        <taxon>Dehalococcoidaceae</taxon>
        <taxon>Dehalogenimonas</taxon>
    </lineage>
</organism>
<dbReference type="InterPro" id="IPR009057">
    <property type="entry name" value="Homeodomain-like_sf"/>
</dbReference>
<gene>
    <name evidence="4" type="ORF">DEALK_01200</name>
</gene>
<evidence type="ECO:0000313" key="4">
    <source>
        <dbReference type="EMBL" id="KTB49208.1"/>
    </source>
</evidence>
<dbReference type="GO" id="GO:0006355">
    <property type="term" value="P:regulation of DNA-templated transcription"/>
    <property type="evidence" value="ECO:0007669"/>
    <property type="project" value="UniProtKB-ARBA"/>
</dbReference>
<keyword evidence="5" id="KW-1185">Reference proteome</keyword>
<feature type="DNA-binding region" description="H-T-H motif" evidence="2">
    <location>
        <begin position="38"/>
        <end position="57"/>
    </location>
</feature>
<proteinExistence type="predicted"/>
<keyword evidence="1 2" id="KW-0238">DNA-binding</keyword>
<dbReference type="SUPFAM" id="SSF48498">
    <property type="entry name" value="Tetracyclin repressor-like, C-terminal domain"/>
    <property type="match status" value="1"/>
</dbReference>
<evidence type="ECO:0000256" key="1">
    <source>
        <dbReference type="ARBA" id="ARBA00023125"/>
    </source>
</evidence>
<dbReference type="InterPro" id="IPR036271">
    <property type="entry name" value="Tet_transcr_reg_TetR-rel_C_sf"/>
</dbReference>
<evidence type="ECO:0000313" key="5">
    <source>
        <dbReference type="Proteomes" id="UP000053947"/>
    </source>
</evidence>
<dbReference type="Gene3D" id="1.10.357.10">
    <property type="entry name" value="Tetracycline Repressor, domain 2"/>
    <property type="match status" value="1"/>
</dbReference>
<comment type="caution">
    <text evidence="4">The sequence shown here is derived from an EMBL/GenBank/DDBJ whole genome shotgun (WGS) entry which is preliminary data.</text>
</comment>
<dbReference type="AlphaFoldDB" id="A0A0W0GL18"/>
<evidence type="ECO:0000259" key="3">
    <source>
        <dbReference type="PROSITE" id="PS50977"/>
    </source>
</evidence>
<reference evidence="4 5" key="1">
    <citation type="submission" date="2015-06" db="EMBL/GenBank/DDBJ databases">
        <title>Genome sequence of the organohalide-respiring Dehalogenimonas alkenigignens type strain (IP3-3T).</title>
        <authorList>
            <person name="Key T.A."/>
            <person name="Richmond D.P."/>
            <person name="Bowman K.S."/>
            <person name="Cho Y.-J."/>
            <person name="Chun J."/>
            <person name="da Costa M.S."/>
            <person name="Rainey F.A."/>
            <person name="Moe W.M."/>
        </authorList>
    </citation>
    <scope>NUCLEOTIDE SEQUENCE [LARGE SCALE GENOMIC DNA]</scope>
    <source>
        <strain evidence="4 5">IP3-3</strain>
    </source>
</reference>
<dbReference type="InterPro" id="IPR001647">
    <property type="entry name" value="HTH_TetR"/>
</dbReference>
<dbReference type="EMBL" id="LFDV01000001">
    <property type="protein sequence ID" value="KTB49208.1"/>
    <property type="molecule type" value="Genomic_DNA"/>
</dbReference>
<dbReference type="GO" id="GO:0003677">
    <property type="term" value="F:DNA binding"/>
    <property type="evidence" value="ECO:0007669"/>
    <property type="project" value="UniProtKB-UniRule"/>
</dbReference>
<feature type="domain" description="HTH tetR-type" evidence="3">
    <location>
        <begin position="14"/>
        <end position="75"/>
    </location>
</feature>
<sequence length="213" mass="23772">MNKTGRKLSAAGRRPKRELIIETTVELFRQAHDVRKVSIGDIAQAASVSPTTVYNQFGSRDALIGEAARSLILDTVAFARGVLKSDLPFARKLTGLISGKISRASQAPDEVVAKIISQDRDIAPFIEELFRREVKPLWIELLEEGKRQGYIDASVDPDAFTVYLDVLRAGYAALPELARDWKSNMDLIEQLTRLTFYGFLTKEIDLFGKKESA</sequence>
<dbReference type="InterPro" id="IPR050109">
    <property type="entry name" value="HTH-type_TetR-like_transc_reg"/>
</dbReference>
<protein>
    <submittedName>
        <fullName evidence="4">Transcriptional regulator, TetR family</fullName>
    </submittedName>
</protein>
<dbReference type="Pfam" id="PF00440">
    <property type="entry name" value="TetR_N"/>
    <property type="match status" value="1"/>
</dbReference>